<evidence type="ECO:0000313" key="2">
    <source>
        <dbReference type="EMBL" id="OSX75834.1"/>
    </source>
</evidence>
<gene>
    <name evidence="2" type="ORF">BU14_0219s0034</name>
</gene>
<dbReference type="AlphaFoldDB" id="A0A1X6P4S0"/>
<feature type="region of interest" description="Disordered" evidence="1">
    <location>
        <begin position="1"/>
        <end position="41"/>
    </location>
</feature>
<proteinExistence type="predicted"/>
<keyword evidence="3" id="KW-1185">Reference proteome</keyword>
<dbReference type="Proteomes" id="UP000218209">
    <property type="component" value="Unassembled WGS sequence"/>
</dbReference>
<reference evidence="2 3" key="1">
    <citation type="submission" date="2017-03" db="EMBL/GenBank/DDBJ databases">
        <title>WGS assembly of Porphyra umbilicalis.</title>
        <authorList>
            <person name="Brawley S.H."/>
            <person name="Blouin N.A."/>
            <person name="Ficko-Blean E."/>
            <person name="Wheeler G.L."/>
            <person name="Lohr M."/>
            <person name="Goodson H.V."/>
            <person name="Jenkins J.W."/>
            <person name="Blaby-Haas C.E."/>
            <person name="Helliwell K.E."/>
            <person name="Chan C."/>
            <person name="Marriage T."/>
            <person name="Bhattacharya D."/>
            <person name="Klein A.S."/>
            <person name="Badis Y."/>
            <person name="Brodie J."/>
            <person name="Cao Y."/>
            <person name="Collen J."/>
            <person name="Dittami S.M."/>
            <person name="Gachon C.M."/>
            <person name="Green B.R."/>
            <person name="Karpowicz S."/>
            <person name="Kim J.W."/>
            <person name="Kudahl U."/>
            <person name="Lin S."/>
            <person name="Michel G."/>
            <person name="Mittag M."/>
            <person name="Olson B.J."/>
            <person name="Pangilinan J."/>
            <person name="Peng Y."/>
            <person name="Qiu H."/>
            <person name="Shu S."/>
            <person name="Singer J.T."/>
            <person name="Smith A.G."/>
            <person name="Sprecher B.N."/>
            <person name="Wagner V."/>
            <person name="Wang W."/>
            <person name="Wang Z.-Y."/>
            <person name="Yan J."/>
            <person name="Yarish C."/>
            <person name="Zoeuner-Riek S."/>
            <person name="Zhuang Y."/>
            <person name="Zou Y."/>
            <person name="Lindquist E.A."/>
            <person name="Grimwood J."/>
            <person name="Barry K."/>
            <person name="Rokhsar D.S."/>
            <person name="Schmutz J."/>
            <person name="Stiller J.W."/>
            <person name="Grossman A.R."/>
            <person name="Prochnik S.E."/>
        </authorList>
    </citation>
    <scope>NUCLEOTIDE SEQUENCE [LARGE SCALE GENOMIC DNA]</scope>
    <source>
        <strain evidence="2">4086291</strain>
    </source>
</reference>
<accession>A0A1X6P4S0</accession>
<name>A0A1X6P4S0_PORUM</name>
<evidence type="ECO:0000313" key="3">
    <source>
        <dbReference type="Proteomes" id="UP000218209"/>
    </source>
</evidence>
<organism evidence="2 3">
    <name type="scientific">Porphyra umbilicalis</name>
    <name type="common">Purple laver</name>
    <name type="synonym">Red alga</name>
    <dbReference type="NCBI Taxonomy" id="2786"/>
    <lineage>
        <taxon>Eukaryota</taxon>
        <taxon>Rhodophyta</taxon>
        <taxon>Bangiophyceae</taxon>
        <taxon>Bangiales</taxon>
        <taxon>Bangiaceae</taxon>
        <taxon>Porphyra</taxon>
    </lineage>
</organism>
<dbReference type="EMBL" id="KV918889">
    <property type="protein sequence ID" value="OSX75834.1"/>
    <property type="molecule type" value="Genomic_DNA"/>
</dbReference>
<evidence type="ECO:0000256" key="1">
    <source>
        <dbReference type="SAM" id="MobiDB-lite"/>
    </source>
</evidence>
<protein>
    <submittedName>
        <fullName evidence="2">Uncharacterized protein</fullName>
    </submittedName>
</protein>
<sequence length="91" mass="9316">MHGAGALGLRAQRRVSRAGTPHTSIEGQRNVGGSRGGALRQWSTGHTGDACGARHVVWGCGRLLAGQMSCSAISAPTRSVPWPSGQGALKV</sequence>